<feature type="transmembrane region" description="Helical" evidence="1">
    <location>
        <begin position="351"/>
        <end position="369"/>
    </location>
</feature>
<protein>
    <recommendedName>
        <fullName evidence="3">Glycosyltransferase RgtA/B/C/D-like domain-containing protein</fullName>
    </recommendedName>
</protein>
<sequence length="566" mass="64034">MVCICLSYGLNFPYWDQWTTPGLLFANKVYENQPITWSDWLSQHNESRKLFPRLIFVGMASLTNWNIKVELMVNCFLNTVSLTTLYFLAKQTLKNSHIRNICLILSSILLFSLVQYENYLWGIQICVFLSLAAFVLCLGLFQQKLPLAVKVIVGGILCIISTFSFANGMLSWVVVMPALIIDEKLTIADLKKRLPWLLFWLLLMGTNLWIYFHDYVKPGGHPAFSVAVENPATAILYFRIFFGSILGGFDKDQAMIAGEVILVLWLFCVGMIGYRALRDDKILPQTKGWILLGGYSIASGLITTFGRVGFGAQQAFSSRYTTFSVWLYISLIFLIGILLQEFRLSQRYSRIIKGMIGGLIGVGLILHISTSQNAFTQLQSHRFSKLQGQACAVLSPVLEDAECLTTFVYPDLESLRHLIVNINRLGYLHPPPLETAEVESFAEVNSTPETIGYFDELSPISETVYHIHGWARLPQRREPADAILLSYQGGQTPAQVFHRVQRATPREDVTDLFRDRPSSWLWGWDGDFPVSKLPPGQWTIKAWAFDTMKAKAFELSGQFSLTVKPS</sequence>
<feature type="transmembrane region" description="Helical" evidence="1">
    <location>
        <begin position="96"/>
        <end position="114"/>
    </location>
</feature>
<feature type="transmembrane region" description="Helical" evidence="1">
    <location>
        <begin position="254"/>
        <end position="277"/>
    </location>
</feature>
<evidence type="ECO:0008006" key="3">
    <source>
        <dbReference type="Google" id="ProtNLM"/>
    </source>
</evidence>
<dbReference type="EMBL" id="CP159837">
    <property type="protein sequence ID" value="XCM39526.1"/>
    <property type="molecule type" value="Genomic_DNA"/>
</dbReference>
<dbReference type="RefSeq" id="WP_354636197.1">
    <property type="nucleotide sequence ID" value="NZ_CP159837.1"/>
</dbReference>
<keyword evidence="1" id="KW-0472">Membrane</keyword>
<feature type="transmembrane region" description="Helical" evidence="1">
    <location>
        <begin position="120"/>
        <end position="141"/>
    </location>
</feature>
<name>A0AAU8JJN6_9CYAN</name>
<dbReference type="AlphaFoldDB" id="A0AAU8JJN6"/>
<proteinExistence type="predicted"/>
<feature type="transmembrane region" description="Helical" evidence="1">
    <location>
        <begin position="320"/>
        <end position="339"/>
    </location>
</feature>
<gene>
    <name evidence="2" type="ORF">ABWT76_002465</name>
</gene>
<organism evidence="2">
    <name type="scientific">Planktothricoides raciborskii GIHE-MW2</name>
    <dbReference type="NCBI Taxonomy" id="2792601"/>
    <lineage>
        <taxon>Bacteria</taxon>
        <taxon>Bacillati</taxon>
        <taxon>Cyanobacteriota</taxon>
        <taxon>Cyanophyceae</taxon>
        <taxon>Oscillatoriophycideae</taxon>
        <taxon>Oscillatoriales</taxon>
        <taxon>Oscillatoriaceae</taxon>
        <taxon>Planktothricoides</taxon>
    </lineage>
</organism>
<reference evidence="2" key="1">
    <citation type="submission" date="2024-07" db="EMBL/GenBank/DDBJ databases">
        <authorList>
            <person name="Kim Y.J."/>
            <person name="Jeong J.Y."/>
        </authorList>
    </citation>
    <scope>NUCLEOTIDE SEQUENCE</scope>
    <source>
        <strain evidence="2">GIHE-MW2</strain>
    </source>
</reference>
<keyword evidence="1" id="KW-1133">Transmembrane helix</keyword>
<evidence type="ECO:0000313" key="2">
    <source>
        <dbReference type="EMBL" id="XCM39526.1"/>
    </source>
</evidence>
<accession>A0AAU8JJN6</accession>
<feature type="transmembrane region" description="Helical" evidence="1">
    <location>
        <begin position="289"/>
        <end position="308"/>
    </location>
</feature>
<feature type="transmembrane region" description="Helical" evidence="1">
    <location>
        <begin position="194"/>
        <end position="212"/>
    </location>
</feature>
<keyword evidence="1" id="KW-0812">Transmembrane</keyword>
<evidence type="ECO:0000256" key="1">
    <source>
        <dbReference type="SAM" id="Phobius"/>
    </source>
</evidence>
<feature type="transmembrane region" description="Helical" evidence="1">
    <location>
        <begin position="148"/>
        <end position="174"/>
    </location>
</feature>